<proteinExistence type="predicted"/>
<organism evidence="1 2">
    <name type="scientific">Melia azedarach</name>
    <name type="common">Chinaberry tree</name>
    <dbReference type="NCBI Taxonomy" id="155640"/>
    <lineage>
        <taxon>Eukaryota</taxon>
        <taxon>Viridiplantae</taxon>
        <taxon>Streptophyta</taxon>
        <taxon>Embryophyta</taxon>
        <taxon>Tracheophyta</taxon>
        <taxon>Spermatophyta</taxon>
        <taxon>Magnoliopsida</taxon>
        <taxon>eudicotyledons</taxon>
        <taxon>Gunneridae</taxon>
        <taxon>Pentapetalae</taxon>
        <taxon>rosids</taxon>
        <taxon>malvids</taxon>
        <taxon>Sapindales</taxon>
        <taxon>Meliaceae</taxon>
        <taxon>Melia</taxon>
    </lineage>
</organism>
<accession>A0ACC1WUY2</accession>
<comment type="caution">
    <text evidence="1">The sequence shown here is derived from an EMBL/GenBank/DDBJ whole genome shotgun (WGS) entry which is preliminary data.</text>
</comment>
<dbReference type="Proteomes" id="UP001164539">
    <property type="component" value="Chromosome 13"/>
</dbReference>
<dbReference type="EMBL" id="CM051406">
    <property type="protein sequence ID" value="KAJ4702858.1"/>
    <property type="molecule type" value="Genomic_DNA"/>
</dbReference>
<evidence type="ECO:0000313" key="2">
    <source>
        <dbReference type="Proteomes" id="UP001164539"/>
    </source>
</evidence>
<name>A0ACC1WUY2_MELAZ</name>
<reference evidence="1 2" key="1">
    <citation type="journal article" date="2023" name="Science">
        <title>Complex scaffold remodeling in plant triterpene biosynthesis.</title>
        <authorList>
            <person name="De La Pena R."/>
            <person name="Hodgson H."/>
            <person name="Liu J.C."/>
            <person name="Stephenson M.J."/>
            <person name="Martin A.C."/>
            <person name="Owen C."/>
            <person name="Harkess A."/>
            <person name="Leebens-Mack J."/>
            <person name="Jimenez L.E."/>
            <person name="Osbourn A."/>
            <person name="Sattely E.S."/>
        </authorList>
    </citation>
    <scope>NUCLEOTIDE SEQUENCE [LARGE SCALE GENOMIC DNA]</scope>
    <source>
        <strain evidence="2">cv. JPN11</strain>
        <tissue evidence="1">Leaf</tissue>
    </source>
</reference>
<gene>
    <name evidence="1" type="ORF">OWV82_022842</name>
</gene>
<protein>
    <submittedName>
        <fullName evidence="1">Uncharacterized protein</fullName>
    </submittedName>
</protein>
<sequence length="195" mass="21412">MALGTSKNDKKKANFKATMQQLTAFTGASGSMRGGKEKIVLESQMERNGTIHAAEWLSENIPPRAPDLVVFCMRKKKRKVGMSIEGASSSALQVEDEVKDEADTKGYVRGFSDFVSMFKGHYTEQNLAWLDQALKVIKEVEGEESENENNEDADNIRPSQGKDFLGGDPDIPTSSGSVEAVSTKQLYQDDLANNV</sequence>
<keyword evidence="2" id="KW-1185">Reference proteome</keyword>
<evidence type="ECO:0000313" key="1">
    <source>
        <dbReference type="EMBL" id="KAJ4702858.1"/>
    </source>
</evidence>